<evidence type="ECO:0000313" key="7">
    <source>
        <dbReference type="EMBL" id="AFO51721.1"/>
    </source>
</evidence>
<dbReference type="InterPro" id="IPR036279">
    <property type="entry name" value="5-3_exonuclease_C_sf"/>
</dbReference>
<dbReference type="GO" id="GO:0008409">
    <property type="term" value="F:5'-3' exonuclease activity"/>
    <property type="evidence" value="ECO:0007669"/>
    <property type="project" value="InterPro"/>
</dbReference>
<evidence type="ECO:0000313" key="8">
    <source>
        <dbReference type="Proteomes" id="UP000006502"/>
    </source>
</evidence>
<dbReference type="FunFam" id="1.10.150.20:FF:000003">
    <property type="entry name" value="DNA polymerase I"/>
    <property type="match status" value="1"/>
</dbReference>
<dbReference type="InterPro" id="IPR038969">
    <property type="entry name" value="FEN"/>
</dbReference>
<reference evidence="7 8" key="1">
    <citation type="journal article" date="2012" name="J. Bacteriol.">
        <title>Genome Sequence of "Candidatus Mycoplasma haemolamae" Strain Purdue, a Red Blood Cell Pathogen of Alpacas (Vicugna pacos) and Llamas (Lama glama).</title>
        <authorList>
            <person name="Guimaraes A.M."/>
            <person name="Toth B."/>
            <person name="Santos A.P."/>
            <person name="do Nascimento N.C."/>
            <person name="Kritchevsky J.E."/>
            <person name="Messick J.B."/>
        </authorList>
    </citation>
    <scope>NUCLEOTIDE SEQUENCE [LARGE SCALE GENOMIC DNA]</scope>
    <source>
        <strain evidence="7 8">Purdue</strain>
    </source>
</reference>
<comment type="function">
    <text evidence="4">5'-3' exonuclease acting preferentially on double-stranded DNA.</text>
</comment>
<dbReference type="EMBL" id="CP003731">
    <property type="protein sequence ID" value="AFO51721.1"/>
    <property type="molecule type" value="Genomic_DNA"/>
</dbReference>
<name>I7CEP7_MYCHA</name>
<protein>
    <recommendedName>
        <fullName evidence="5">5'-3' exonuclease</fullName>
    </recommendedName>
</protein>
<dbReference type="STRING" id="1212765.MHLP_00705"/>
<evidence type="ECO:0000256" key="4">
    <source>
        <dbReference type="ARBA" id="ARBA00049957"/>
    </source>
</evidence>
<organism evidence="7 8">
    <name type="scientific">Mycoplasma haematolamae (strain Purdue)</name>
    <dbReference type="NCBI Taxonomy" id="1212765"/>
    <lineage>
        <taxon>Bacteria</taxon>
        <taxon>Bacillati</taxon>
        <taxon>Mycoplasmatota</taxon>
        <taxon>Mollicutes</taxon>
        <taxon>Mycoplasmataceae</taxon>
        <taxon>Mycoplasma</taxon>
    </lineage>
</organism>
<accession>I7CEP7</accession>
<dbReference type="GO" id="GO:0033567">
    <property type="term" value="P:DNA replication, Okazaki fragment processing"/>
    <property type="evidence" value="ECO:0007669"/>
    <property type="project" value="InterPro"/>
</dbReference>
<dbReference type="PATRIC" id="fig|1212765.3.peg.166"/>
<dbReference type="PANTHER" id="PTHR42646:SF2">
    <property type="entry name" value="5'-3' EXONUCLEASE FAMILY PROTEIN"/>
    <property type="match status" value="1"/>
</dbReference>
<proteinExistence type="predicted"/>
<dbReference type="Proteomes" id="UP000006502">
    <property type="component" value="Chromosome"/>
</dbReference>
<sequence>MDGSSLIYKCFYGLVKTDEDLEDPRLKATFFRMLKDKLTKWRERENYSYAMVAFDVDRKSFRNDIISDYKMQRKDMPEQLASWLPEIDNQLETIGLRTIYAPKNFEADDLIGTVSKRLGGCDFKVDIFTTDGDLLQLVDHLVSVYKVKNGFELEKHDHHSFQSLNEGLLPCQIPLYKALSGDSADNYPGVPGIGKINAVKLIQTYKTVDRLIESLEELKSGKIRESLLANKDLLFKCLKIAEIRTNIKINYSLSDFALKN</sequence>
<dbReference type="InterPro" id="IPR008918">
    <property type="entry name" value="HhH2"/>
</dbReference>
<dbReference type="SMART" id="SM00475">
    <property type="entry name" value="53EXOc"/>
    <property type="match status" value="1"/>
</dbReference>
<dbReference type="Pfam" id="PF02739">
    <property type="entry name" value="5_3_exonuc_N"/>
    <property type="match status" value="1"/>
</dbReference>
<dbReference type="GO" id="GO:0017108">
    <property type="term" value="F:5'-flap endonuclease activity"/>
    <property type="evidence" value="ECO:0007669"/>
    <property type="project" value="InterPro"/>
</dbReference>
<dbReference type="CDD" id="cd09859">
    <property type="entry name" value="PIN_53EXO"/>
    <property type="match status" value="1"/>
</dbReference>
<dbReference type="Pfam" id="PF01367">
    <property type="entry name" value="5_3_exonuc"/>
    <property type="match status" value="1"/>
</dbReference>
<reference evidence="8" key="2">
    <citation type="submission" date="2012-07" db="EMBL/GenBank/DDBJ databases">
        <title>Complete genome sequence of 'Candidatus Mycoplasma haemolamae'.</title>
        <authorList>
            <person name="Guimaraes A.M.S."/>
            <person name="Toth B."/>
            <person name="Santos A.P."/>
            <person name="Nascimento N.C."/>
            <person name="Sojka J.E."/>
            <person name="Messick J.B."/>
        </authorList>
    </citation>
    <scope>NUCLEOTIDE SEQUENCE [LARGE SCALE GENOMIC DNA]</scope>
    <source>
        <strain evidence="8">Purdue</strain>
    </source>
</reference>
<evidence type="ECO:0000256" key="5">
    <source>
        <dbReference type="ARBA" id="ARBA00050026"/>
    </source>
</evidence>
<feature type="domain" description="5'-3' exonuclease" evidence="6">
    <location>
        <begin position="1"/>
        <end position="259"/>
    </location>
</feature>
<keyword evidence="1" id="KW-0540">Nuclease</keyword>
<evidence type="ECO:0000256" key="1">
    <source>
        <dbReference type="ARBA" id="ARBA00022722"/>
    </source>
</evidence>
<dbReference type="KEGG" id="mhl:MHLP_00705"/>
<dbReference type="InterPro" id="IPR002421">
    <property type="entry name" value="5-3_exonuclease"/>
</dbReference>
<evidence type="ECO:0000259" key="6">
    <source>
        <dbReference type="SMART" id="SM00475"/>
    </source>
</evidence>
<dbReference type="Gene3D" id="3.40.50.1010">
    <property type="entry name" value="5'-nuclease"/>
    <property type="match status" value="1"/>
</dbReference>
<dbReference type="SUPFAM" id="SSF47807">
    <property type="entry name" value="5' to 3' exonuclease, C-terminal subdomain"/>
    <property type="match status" value="1"/>
</dbReference>
<evidence type="ECO:0000256" key="2">
    <source>
        <dbReference type="ARBA" id="ARBA00022801"/>
    </source>
</evidence>
<keyword evidence="3" id="KW-0238">DNA-binding</keyword>
<dbReference type="HOGENOM" id="CLU_004675_1_5_14"/>
<dbReference type="SMART" id="SM00279">
    <property type="entry name" value="HhH2"/>
    <property type="match status" value="1"/>
</dbReference>
<dbReference type="SUPFAM" id="SSF88723">
    <property type="entry name" value="PIN domain-like"/>
    <property type="match status" value="1"/>
</dbReference>
<dbReference type="Gene3D" id="1.10.150.20">
    <property type="entry name" value="5' to 3' exonuclease, C-terminal subdomain"/>
    <property type="match status" value="1"/>
</dbReference>
<dbReference type="PANTHER" id="PTHR42646">
    <property type="entry name" value="FLAP ENDONUCLEASE XNI"/>
    <property type="match status" value="1"/>
</dbReference>
<evidence type="ECO:0000256" key="3">
    <source>
        <dbReference type="ARBA" id="ARBA00023125"/>
    </source>
</evidence>
<dbReference type="InterPro" id="IPR020046">
    <property type="entry name" value="5-3_exonucl_a-hlix_arch_N"/>
</dbReference>
<keyword evidence="2" id="KW-0378">Hydrolase</keyword>
<dbReference type="InterPro" id="IPR020045">
    <property type="entry name" value="DNA_polI_H3TH"/>
</dbReference>
<dbReference type="CDD" id="cd09898">
    <property type="entry name" value="H3TH_53EXO"/>
    <property type="match status" value="1"/>
</dbReference>
<keyword evidence="8" id="KW-1185">Reference proteome</keyword>
<keyword evidence="7" id="KW-0269">Exonuclease</keyword>
<dbReference type="AlphaFoldDB" id="I7CEP7"/>
<dbReference type="GO" id="GO:0003677">
    <property type="term" value="F:DNA binding"/>
    <property type="evidence" value="ECO:0007669"/>
    <property type="project" value="UniProtKB-KW"/>
</dbReference>
<dbReference type="InterPro" id="IPR029060">
    <property type="entry name" value="PIN-like_dom_sf"/>
</dbReference>
<gene>
    <name evidence="7" type="ordered locus">MHLP_00705</name>
</gene>